<sequence>MEAENYGMVKTVFQQEAFSHEKVFDWFHCFKDGPTSTESDKHSGPPTSSRNDEVIANVHDLVRADQRITTREVAEKQGISFGSCK</sequence>
<comment type="caution">
    <text evidence="2">The sequence shown here is derived from an EMBL/GenBank/DDBJ whole genome shotgun (WGS) entry which is preliminary data.</text>
</comment>
<dbReference type="Proteomes" id="UP000502823">
    <property type="component" value="Unassembled WGS sequence"/>
</dbReference>
<dbReference type="InParanoid" id="A0A6L2Q3H2"/>
<dbReference type="OrthoDB" id="6596370at2759"/>
<evidence type="ECO:0000256" key="1">
    <source>
        <dbReference type="SAM" id="MobiDB-lite"/>
    </source>
</evidence>
<protein>
    <recommendedName>
        <fullName evidence="4">Mos1 transposase HTH domain-containing protein</fullName>
    </recommendedName>
</protein>
<dbReference type="AlphaFoldDB" id="A0A6L2Q3H2"/>
<proteinExistence type="predicted"/>
<dbReference type="EMBL" id="BLKM01000898">
    <property type="protein sequence ID" value="GFG39369.1"/>
    <property type="molecule type" value="Genomic_DNA"/>
</dbReference>
<feature type="region of interest" description="Disordered" evidence="1">
    <location>
        <begin position="34"/>
        <end position="53"/>
    </location>
</feature>
<evidence type="ECO:0000313" key="2">
    <source>
        <dbReference type="EMBL" id="GFG39369.1"/>
    </source>
</evidence>
<name>A0A6L2Q3H2_COPFO</name>
<feature type="non-terminal residue" evidence="2">
    <location>
        <position position="85"/>
    </location>
</feature>
<reference evidence="3" key="1">
    <citation type="submission" date="2020-01" db="EMBL/GenBank/DDBJ databases">
        <title>Draft genome sequence of the Termite Coptotermes fromosanus.</title>
        <authorList>
            <person name="Itakura S."/>
            <person name="Yosikawa Y."/>
            <person name="Umezawa K."/>
        </authorList>
    </citation>
    <scope>NUCLEOTIDE SEQUENCE [LARGE SCALE GENOMIC DNA]</scope>
</reference>
<keyword evidence="3" id="KW-1185">Reference proteome</keyword>
<dbReference type="PANTHER" id="PTHR46060">
    <property type="entry name" value="MARINER MOS1 TRANSPOSASE-LIKE PROTEIN"/>
    <property type="match status" value="1"/>
</dbReference>
<dbReference type="InterPro" id="IPR052709">
    <property type="entry name" value="Transposase-MT_Hybrid"/>
</dbReference>
<accession>A0A6L2Q3H2</accession>
<organism evidence="2 3">
    <name type="scientific">Coptotermes formosanus</name>
    <name type="common">Formosan subterranean termite</name>
    <dbReference type="NCBI Taxonomy" id="36987"/>
    <lineage>
        <taxon>Eukaryota</taxon>
        <taxon>Metazoa</taxon>
        <taxon>Ecdysozoa</taxon>
        <taxon>Arthropoda</taxon>
        <taxon>Hexapoda</taxon>
        <taxon>Insecta</taxon>
        <taxon>Pterygota</taxon>
        <taxon>Neoptera</taxon>
        <taxon>Polyneoptera</taxon>
        <taxon>Dictyoptera</taxon>
        <taxon>Blattodea</taxon>
        <taxon>Blattoidea</taxon>
        <taxon>Termitoidae</taxon>
        <taxon>Rhinotermitidae</taxon>
        <taxon>Coptotermes</taxon>
    </lineage>
</organism>
<dbReference type="PANTHER" id="PTHR46060:SF1">
    <property type="entry name" value="MARINER MOS1 TRANSPOSASE-LIKE PROTEIN"/>
    <property type="match status" value="1"/>
</dbReference>
<gene>
    <name evidence="2" type="ORF">Cfor_08322</name>
</gene>
<evidence type="ECO:0000313" key="3">
    <source>
        <dbReference type="Proteomes" id="UP000502823"/>
    </source>
</evidence>
<evidence type="ECO:0008006" key="4">
    <source>
        <dbReference type="Google" id="ProtNLM"/>
    </source>
</evidence>